<dbReference type="NCBIfam" id="TIGR01443">
    <property type="entry name" value="intein_Cterm"/>
    <property type="match status" value="1"/>
</dbReference>
<evidence type="ECO:0000313" key="1">
    <source>
        <dbReference type="EMBL" id="BDZ53045.1"/>
    </source>
</evidence>
<sequence>MCGSVSFVSNSIGVNPPSASWPHERIPACEHSFHAVRRLIRHPARRASGEGEEDLTTITIADHEGHDAGTIVATDGHPFWVPEVGEWVDAGDLLPGDWLSTSAGILVQVTAVQHDHREQTVHNLTVADTHTYYVAIGADAVLVHNCAVNPPACPESDCWCGRSALNHCTHPAVPASTRSTSRYEPS</sequence>
<dbReference type="InterPro" id="IPR030934">
    <property type="entry name" value="Intein_C"/>
</dbReference>
<evidence type="ECO:0000313" key="2">
    <source>
        <dbReference type="Proteomes" id="UP001321477"/>
    </source>
</evidence>
<dbReference type="Pfam" id="PF07591">
    <property type="entry name" value="PT-HINT"/>
    <property type="match status" value="1"/>
</dbReference>
<dbReference type="EMBL" id="AP027734">
    <property type="protein sequence ID" value="BDZ53045.1"/>
    <property type="molecule type" value="Genomic_DNA"/>
</dbReference>
<dbReference type="CDD" id="cd00081">
    <property type="entry name" value="Hint"/>
    <property type="match status" value="1"/>
</dbReference>
<dbReference type="RefSeq" id="WP_286329257.1">
    <property type="nucleotide sequence ID" value="NZ_AP027734.1"/>
</dbReference>
<evidence type="ECO:0008006" key="3">
    <source>
        <dbReference type="Google" id="ProtNLM"/>
    </source>
</evidence>
<dbReference type="Proteomes" id="UP001321477">
    <property type="component" value="Chromosome"/>
</dbReference>
<dbReference type="PROSITE" id="PS50818">
    <property type="entry name" value="INTEIN_C_TER"/>
    <property type="match status" value="1"/>
</dbReference>
<organism evidence="1 2">
    <name type="scientific">Agromyces marinus</name>
    <dbReference type="NCBI Taxonomy" id="1389020"/>
    <lineage>
        <taxon>Bacteria</taxon>
        <taxon>Bacillati</taxon>
        <taxon>Actinomycetota</taxon>
        <taxon>Actinomycetes</taxon>
        <taxon>Micrococcales</taxon>
        <taxon>Microbacteriaceae</taxon>
        <taxon>Agromyces</taxon>
    </lineage>
</organism>
<name>A0ABM8GX14_9MICO</name>
<dbReference type="InterPro" id="IPR036844">
    <property type="entry name" value="Hint_dom_sf"/>
</dbReference>
<accession>A0ABM8GX14</accession>
<gene>
    <name evidence="1" type="ORF">GCM10025870_01180</name>
</gene>
<proteinExistence type="predicted"/>
<dbReference type="Gene3D" id="2.170.16.10">
    <property type="entry name" value="Hedgehog/Intein (Hint) domain"/>
    <property type="match status" value="1"/>
</dbReference>
<reference evidence="2" key="1">
    <citation type="journal article" date="2019" name="Int. J. Syst. Evol. Microbiol.">
        <title>The Global Catalogue of Microorganisms (GCM) 10K type strain sequencing project: providing services to taxonomists for standard genome sequencing and annotation.</title>
        <authorList>
            <consortium name="The Broad Institute Genomics Platform"/>
            <consortium name="The Broad Institute Genome Sequencing Center for Infectious Disease"/>
            <person name="Wu L."/>
            <person name="Ma J."/>
        </authorList>
    </citation>
    <scope>NUCLEOTIDE SEQUENCE [LARGE SCALE GENOMIC DNA]</scope>
    <source>
        <strain evidence="2">NBRC 109019</strain>
    </source>
</reference>
<dbReference type="SUPFAM" id="SSF51294">
    <property type="entry name" value="Hedgehog/intein (Hint) domain"/>
    <property type="match status" value="1"/>
</dbReference>
<protein>
    <recommendedName>
        <fullName evidence="3">Intein C-terminal splicing domain-containing protein</fullName>
    </recommendedName>
</protein>
<keyword evidence="2" id="KW-1185">Reference proteome</keyword>